<sequence length="269" mass="26784">MKRLAAAALLLTLSLTACGQSGDSSTSSSSSGASASSSAAGDLSGSITVYAAASLQKTFTELGDDLMAANPDLDVEFVFAGSSDLVSQLQSGAPGDVFASADEKNMTKATDAALIDGDPVPFVTNHLTIVTAPGNPHGIASLADLANPDLKVVICAEQVPCGSATKSVTELAGVTLTPVSEENAVTGVLTKVTSGEADAGLVYGTDAKGAGDEVTAVDFDEAAEVTNVYPIGLLKSTTNAEGAQAFIDLVLSEAGKSVFDEAGFGPAEG</sequence>
<dbReference type="RefSeq" id="WP_167164770.1">
    <property type="nucleotide sequence ID" value="NZ_BAAAOO010000002.1"/>
</dbReference>
<dbReference type="Gene3D" id="3.40.190.10">
    <property type="entry name" value="Periplasmic binding protein-like II"/>
    <property type="match status" value="2"/>
</dbReference>
<evidence type="ECO:0000256" key="1">
    <source>
        <dbReference type="ARBA" id="ARBA00009175"/>
    </source>
</evidence>
<dbReference type="PIRSF" id="PIRSF004846">
    <property type="entry name" value="ModA"/>
    <property type="match status" value="1"/>
</dbReference>
<gene>
    <name evidence="5" type="ORF">FB473_000639</name>
</gene>
<keyword evidence="2" id="KW-0479">Metal-binding</keyword>
<dbReference type="PANTHER" id="PTHR30632">
    <property type="entry name" value="MOLYBDATE-BINDING PERIPLASMIC PROTEIN"/>
    <property type="match status" value="1"/>
</dbReference>
<dbReference type="InterPro" id="IPR050682">
    <property type="entry name" value="ModA/WtpA"/>
</dbReference>
<keyword evidence="6" id="KW-1185">Reference proteome</keyword>
<reference evidence="5 6" key="1">
    <citation type="submission" date="2020-02" db="EMBL/GenBank/DDBJ databases">
        <title>Sequencing the genomes of 1000 actinobacteria strains.</title>
        <authorList>
            <person name="Klenk H.-P."/>
        </authorList>
    </citation>
    <scope>NUCLEOTIDE SEQUENCE [LARGE SCALE GENOMIC DNA]</scope>
    <source>
        <strain evidence="5 6">DSM 19609</strain>
    </source>
</reference>
<dbReference type="PROSITE" id="PS51257">
    <property type="entry name" value="PROKAR_LIPOPROTEIN"/>
    <property type="match status" value="1"/>
</dbReference>
<evidence type="ECO:0000256" key="2">
    <source>
        <dbReference type="ARBA" id="ARBA00022723"/>
    </source>
</evidence>
<evidence type="ECO:0000313" key="5">
    <source>
        <dbReference type="EMBL" id="NIH55994.1"/>
    </source>
</evidence>
<dbReference type="CDD" id="cd13538">
    <property type="entry name" value="PBP2_ModA_like_1"/>
    <property type="match status" value="1"/>
</dbReference>
<keyword evidence="3 4" id="KW-0732">Signal</keyword>
<evidence type="ECO:0000256" key="3">
    <source>
        <dbReference type="ARBA" id="ARBA00022729"/>
    </source>
</evidence>
<dbReference type="SUPFAM" id="SSF53850">
    <property type="entry name" value="Periplasmic binding protein-like II"/>
    <property type="match status" value="1"/>
</dbReference>
<dbReference type="Pfam" id="PF13531">
    <property type="entry name" value="SBP_bac_11"/>
    <property type="match status" value="1"/>
</dbReference>
<dbReference type="InterPro" id="IPR005950">
    <property type="entry name" value="ModA"/>
</dbReference>
<dbReference type="EMBL" id="JAAMOZ010000001">
    <property type="protein sequence ID" value="NIH55994.1"/>
    <property type="molecule type" value="Genomic_DNA"/>
</dbReference>
<feature type="chain" id="PRO_5045774952" evidence="4">
    <location>
        <begin position="20"/>
        <end position="269"/>
    </location>
</feature>
<comment type="similarity">
    <text evidence="1">Belongs to the bacterial solute-binding protein ModA family.</text>
</comment>
<dbReference type="NCBIfam" id="TIGR01256">
    <property type="entry name" value="modA"/>
    <property type="match status" value="1"/>
</dbReference>
<dbReference type="PANTHER" id="PTHR30632:SF0">
    <property type="entry name" value="SULFATE-BINDING PROTEIN"/>
    <property type="match status" value="1"/>
</dbReference>
<name>A0ABX0SDM8_9ACTN</name>
<protein>
    <submittedName>
        <fullName evidence="5">Molybdate transport system substrate-binding protein</fullName>
    </submittedName>
</protein>
<dbReference type="Proteomes" id="UP000749311">
    <property type="component" value="Unassembled WGS sequence"/>
</dbReference>
<evidence type="ECO:0000313" key="6">
    <source>
        <dbReference type="Proteomes" id="UP000749311"/>
    </source>
</evidence>
<feature type="signal peptide" evidence="4">
    <location>
        <begin position="1"/>
        <end position="19"/>
    </location>
</feature>
<comment type="caution">
    <text evidence="5">The sequence shown here is derived from an EMBL/GenBank/DDBJ whole genome shotgun (WGS) entry which is preliminary data.</text>
</comment>
<proteinExistence type="inferred from homology"/>
<evidence type="ECO:0000256" key="4">
    <source>
        <dbReference type="SAM" id="SignalP"/>
    </source>
</evidence>
<organism evidence="5 6">
    <name type="scientific">Brooklawnia cerclae</name>
    <dbReference type="NCBI Taxonomy" id="349934"/>
    <lineage>
        <taxon>Bacteria</taxon>
        <taxon>Bacillati</taxon>
        <taxon>Actinomycetota</taxon>
        <taxon>Actinomycetes</taxon>
        <taxon>Propionibacteriales</taxon>
        <taxon>Propionibacteriaceae</taxon>
        <taxon>Brooklawnia</taxon>
    </lineage>
</organism>
<accession>A0ABX0SDM8</accession>